<dbReference type="EMBL" id="CP001344">
    <property type="protein sequence ID" value="ACL44503.1"/>
    <property type="molecule type" value="Genomic_DNA"/>
</dbReference>
<dbReference type="Pfam" id="PF05019">
    <property type="entry name" value="Coq4"/>
    <property type="match status" value="1"/>
</dbReference>
<name>B8HV51_CYAP4</name>
<dbReference type="AlphaFoldDB" id="B8HV51"/>
<reference evidence="1" key="1">
    <citation type="submission" date="2009-01" db="EMBL/GenBank/DDBJ databases">
        <title>Complete sequence of chromosome Cyanothece sp. PCC 7425.</title>
        <authorList>
            <consortium name="US DOE Joint Genome Institute"/>
            <person name="Lucas S."/>
            <person name="Copeland A."/>
            <person name="Lapidus A."/>
            <person name="Glavina del Rio T."/>
            <person name="Dalin E."/>
            <person name="Tice H."/>
            <person name="Bruce D."/>
            <person name="Goodwin L."/>
            <person name="Pitluck S."/>
            <person name="Sims D."/>
            <person name="Meineke L."/>
            <person name="Brettin T."/>
            <person name="Detter J.C."/>
            <person name="Han C."/>
            <person name="Larimer F."/>
            <person name="Land M."/>
            <person name="Hauser L."/>
            <person name="Kyrpides N."/>
            <person name="Ovchinnikova G."/>
            <person name="Liberton M."/>
            <person name="Stoeckel J."/>
            <person name="Banerjee A."/>
            <person name="Singh A."/>
            <person name="Page L."/>
            <person name="Sato H."/>
            <person name="Zhao L."/>
            <person name="Sherman L."/>
            <person name="Pakrasi H."/>
            <person name="Richardson P."/>
        </authorList>
    </citation>
    <scope>NUCLEOTIDE SEQUENCE</scope>
    <source>
        <strain evidence="1">PCC 7425</strain>
    </source>
</reference>
<evidence type="ECO:0000313" key="1">
    <source>
        <dbReference type="EMBL" id="ACL44503.1"/>
    </source>
</evidence>
<dbReference type="PANTHER" id="PTHR12922:SF7">
    <property type="entry name" value="UBIQUINONE BIOSYNTHESIS PROTEIN COQ4 HOMOLOG, MITOCHONDRIAL"/>
    <property type="match status" value="1"/>
</dbReference>
<dbReference type="PANTHER" id="PTHR12922">
    <property type="entry name" value="UBIQUINONE BIOSYNTHESIS PROTEIN"/>
    <property type="match status" value="1"/>
</dbReference>
<dbReference type="eggNOG" id="COG5031">
    <property type="taxonomic scope" value="Bacteria"/>
</dbReference>
<dbReference type="HOGENOM" id="CLU_083028_0_0_3"/>
<gene>
    <name evidence="1" type="ordered locus">Cyan7425_2142</name>
</gene>
<dbReference type="OrthoDB" id="5720816at2"/>
<organism evidence="1">
    <name type="scientific">Cyanothece sp. (strain PCC 7425 / ATCC 29141)</name>
    <dbReference type="NCBI Taxonomy" id="395961"/>
    <lineage>
        <taxon>Bacteria</taxon>
        <taxon>Bacillati</taxon>
        <taxon>Cyanobacteriota</taxon>
        <taxon>Cyanophyceae</taxon>
        <taxon>Gomontiellales</taxon>
        <taxon>Cyanothecaceae</taxon>
        <taxon>Cyanothece</taxon>
    </lineage>
</organism>
<protein>
    <recommendedName>
        <fullName evidence="2">Pyrroloquinoline quinone biosynthesis protein</fullName>
    </recommendedName>
</protein>
<sequence length="253" mass="28579">MTFRYINNLITPDKVNQFLELVDLAAGAGQNVSAAFDLSEKLHGSRPMQLCIKAVQSNPACAAILQERYVGPPYDLDAMLAMPKHSLGWTYARVLSTLGYDPQFYRTPASFERDDDYITFRVYKTHDIHHILTGYSLDNFGELGVISVIAGQIRFPAFIFLDLMALLMAFFNSEDLYDEKQTAEEQMKTLGYAFELLSAGLKMGAEAQPLFPVKWEEGLERPLAEWRQELKIQPVMTGPYSWYSNPTLQAAIA</sequence>
<accession>B8HV51</accession>
<dbReference type="InterPro" id="IPR007715">
    <property type="entry name" value="Coq4"/>
</dbReference>
<proteinExistence type="predicted"/>
<evidence type="ECO:0008006" key="2">
    <source>
        <dbReference type="Google" id="ProtNLM"/>
    </source>
</evidence>
<dbReference type="KEGG" id="cyn:Cyan7425_2142"/>
<dbReference type="STRING" id="395961.Cyan7425_2142"/>
<dbReference type="GO" id="GO:0006744">
    <property type="term" value="P:ubiquinone biosynthetic process"/>
    <property type="evidence" value="ECO:0007669"/>
    <property type="project" value="InterPro"/>
</dbReference>